<evidence type="ECO:0000313" key="2">
    <source>
        <dbReference type="Proteomes" id="UP001295423"/>
    </source>
</evidence>
<reference evidence="1" key="1">
    <citation type="submission" date="2023-08" db="EMBL/GenBank/DDBJ databases">
        <authorList>
            <person name="Audoor S."/>
            <person name="Bilcke G."/>
        </authorList>
    </citation>
    <scope>NUCLEOTIDE SEQUENCE</scope>
</reference>
<dbReference type="Proteomes" id="UP001295423">
    <property type="component" value="Unassembled WGS sequence"/>
</dbReference>
<dbReference type="EMBL" id="CAKOGP040000002">
    <property type="protein sequence ID" value="CAJ1920038.1"/>
    <property type="molecule type" value="Genomic_DNA"/>
</dbReference>
<dbReference type="AlphaFoldDB" id="A0AAD2CH69"/>
<organism evidence="1 2">
    <name type="scientific">Cylindrotheca closterium</name>
    <dbReference type="NCBI Taxonomy" id="2856"/>
    <lineage>
        <taxon>Eukaryota</taxon>
        <taxon>Sar</taxon>
        <taxon>Stramenopiles</taxon>
        <taxon>Ochrophyta</taxon>
        <taxon>Bacillariophyta</taxon>
        <taxon>Bacillariophyceae</taxon>
        <taxon>Bacillariophycidae</taxon>
        <taxon>Bacillariales</taxon>
        <taxon>Bacillariaceae</taxon>
        <taxon>Cylindrotheca</taxon>
    </lineage>
</organism>
<accession>A0AAD2CH69</accession>
<keyword evidence="2" id="KW-1185">Reference proteome</keyword>
<protein>
    <submittedName>
        <fullName evidence="1">Uncharacterized protein</fullName>
    </submittedName>
</protein>
<proteinExistence type="predicted"/>
<evidence type="ECO:0000313" key="1">
    <source>
        <dbReference type="EMBL" id="CAJ1920038.1"/>
    </source>
</evidence>
<name>A0AAD2CH69_9STRA</name>
<gene>
    <name evidence="1" type="ORF">CYCCA115_LOCUS869</name>
</gene>
<sequence length="135" mass="15229">MNKATKKAMGFLLNPLHSLHLRGGAVRVEGMIMSNTPKKSFTIRLGGIFRSCRKGCQVEVCDSPSADETSTLKLEGLEILRNIALLKDGMDKMTDAECDSHVAIVYQSWARLQIQALYKRLDEIKEEVEQEVIYR</sequence>
<comment type="caution">
    <text evidence="1">The sequence shown here is derived from an EMBL/GenBank/DDBJ whole genome shotgun (WGS) entry which is preliminary data.</text>
</comment>